<organism evidence="5 6">
    <name type="scientific">Trichoderma arundinaceum</name>
    <dbReference type="NCBI Taxonomy" id="490622"/>
    <lineage>
        <taxon>Eukaryota</taxon>
        <taxon>Fungi</taxon>
        <taxon>Dikarya</taxon>
        <taxon>Ascomycota</taxon>
        <taxon>Pezizomycotina</taxon>
        <taxon>Sordariomycetes</taxon>
        <taxon>Hypocreomycetidae</taxon>
        <taxon>Hypocreales</taxon>
        <taxon>Hypocreaceae</taxon>
        <taxon>Trichoderma</taxon>
    </lineage>
</organism>
<name>A0A395P0W2_TRIAR</name>
<feature type="region of interest" description="Disordered" evidence="1">
    <location>
        <begin position="686"/>
        <end position="722"/>
    </location>
</feature>
<dbReference type="GO" id="GO:0008236">
    <property type="term" value="F:serine-type peptidase activity"/>
    <property type="evidence" value="ECO:0007669"/>
    <property type="project" value="InterPro"/>
</dbReference>
<dbReference type="OrthoDB" id="27214at2759"/>
<evidence type="ECO:0000259" key="4">
    <source>
        <dbReference type="Pfam" id="PF23658"/>
    </source>
</evidence>
<dbReference type="PANTHER" id="PTHR37049">
    <property type="entry name" value="PEPTIDASE S41 FAMILY PROTEIN"/>
    <property type="match status" value="1"/>
</dbReference>
<dbReference type="Proteomes" id="UP000266272">
    <property type="component" value="Unassembled WGS sequence"/>
</dbReference>
<comment type="caution">
    <text evidence="5">The sequence shown here is derived from an EMBL/GenBank/DDBJ whole genome shotgun (WGS) entry which is preliminary data.</text>
</comment>
<feature type="region of interest" description="Disordered" evidence="1">
    <location>
        <begin position="294"/>
        <end position="315"/>
    </location>
</feature>
<dbReference type="PANTHER" id="PTHR37049:SF4">
    <property type="entry name" value="RHODANESE DOMAIN-CONTAINING PROTEIN"/>
    <property type="match status" value="1"/>
</dbReference>
<dbReference type="SUPFAM" id="SSF52096">
    <property type="entry name" value="ClpP/crotonase"/>
    <property type="match status" value="1"/>
</dbReference>
<evidence type="ECO:0000259" key="3">
    <source>
        <dbReference type="Pfam" id="PF03572"/>
    </source>
</evidence>
<proteinExistence type="predicted"/>
<feature type="domain" description="Tail specific protease" evidence="3">
    <location>
        <begin position="340"/>
        <end position="548"/>
    </location>
</feature>
<dbReference type="Pfam" id="PF23658">
    <property type="entry name" value="PDZ_CPAF_rel"/>
    <property type="match status" value="1"/>
</dbReference>
<keyword evidence="2" id="KW-0732">Signal</keyword>
<protein>
    <submittedName>
        <fullName evidence="5">Peptidase s41 family</fullName>
    </submittedName>
</protein>
<dbReference type="EMBL" id="PXOA01000013">
    <property type="protein sequence ID" value="RFU81990.1"/>
    <property type="molecule type" value="Genomic_DNA"/>
</dbReference>
<evidence type="ECO:0000256" key="2">
    <source>
        <dbReference type="SAM" id="SignalP"/>
    </source>
</evidence>
<dbReference type="GO" id="GO:0006508">
    <property type="term" value="P:proteolysis"/>
    <property type="evidence" value="ECO:0007669"/>
    <property type="project" value="InterPro"/>
</dbReference>
<keyword evidence="6" id="KW-1185">Reference proteome</keyword>
<dbReference type="InterPro" id="IPR005151">
    <property type="entry name" value="Tail-specific_protease"/>
</dbReference>
<dbReference type="STRING" id="490622.A0A395P0W2"/>
<sequence>MSPQISRLSAVAAVAAVASAATTSYSTSKSAEPCAQISNLFAKDIFEFPSQLGLACLDSLPFKSDLAVSFVDELSKYLEWHSTIEILRNPPPGSLSATVDLLGGMSSIRNRASANLYKSQYDFDWDLNHLFASTNDGHLFLQSCSFNVLPFINPAPLVSLSTDGVTIPKLYTLSDGYLLAEGNTDISAVTLINGVGAEAYLEQLSETQGFQDPDARYNAMLANVPIGRDGSQQNGAFAFFGSFPGVHEFNLTFANGTKASFPLSAGISASLGNFTFADGDALWEGVCDPKLSKSESSKKVKRDDGDEKKLPAPATYPKPVIKDPFNLILGYFPTDKALKDVAVLTVPTFETSGDGLPDNANVNFALEAQKFVVEAVAAGKSKIIVDLTGNPGGSVDSGFALVSIFFPNMTIFSATRYRSVPATQYIIQTINRAKDPLGIDLITDAFFVPALVKPDQKSTFDKVADFEGPFYAAGVPSTAILAENDFTKTNSTTDPINIFGLGGKLNGTEPPFKPEDIIILTDGQCSSTCTIFINHMIPYGVRVVTVGGRAHSGPMQGIGGVKGSQTLSLDTISAFYELANELVNNATEAKKPLFTDKEFSVFENAIPVALEQMPIKLNGGQVNFRNAFAPFNDQLPTHFIYQAADCRLFYTPETLSKPETLWVNTANAAWHGGKCIFTSMPRKPLIPLKNSTSTEPEPETPPASKPTSTPTPGRKKTQSSAHKALALLLAMAEGLRAQ</sequence>
<evidence type="ECO:0000256" key="1">
    <source>
        <dbReference type="SAM" id="MobiDB-lite"/>
    </source>
</evidence>
<dbReference type="InterPro" id="IPR052766">
    <property type="entry name" value="S41A_metabolite_peptidase"/>
</dbReference>
<accession>A0A395P0W2</accession>
<evidence type="ECO:0000313" key="5">
    <source>
        <dbReference type="EMBL" id="RFU81990.1"/>
    </source>
</evidence>
<dbReference type="Gene3D" id="3.90.226.10">
    <property type="entry name" value="2-enoyl-CoA Hydratase, Chain A, domain 1"/>
    <property type="match status" value="1"/>
</dbReference>
<dbReference type="AlphaFoldDB" id="A0A395P0W2"/>
<feature type="signal peptide" evidence="2">
    <location>
        <begin position="1"/>
        <end position="20"/>
    </location>
</feature>
<dbReference type="InterPro" id="IPR056186">
    <property type="entry name" value="PDZ_CPAF-rel"/>
</dbReference>
<feature type="domain" description="CPAF-like PDZ" evidence="4">
    <location>
        <begin position="151"/>
        <end position="270"/>
    </location>
</feature>
<dbReference type="Pfam" id="PF03572">
    <property type="entry name" value="Peptidase_S41"/>
    <property type="match status" value="1"/>
</dbReference>
<feature type="chain" id="PRO_5017361825" evidence="2">
    <location>
        <begin position="21"/>
        <end position="738"/>
    </location>
</feature>
<reference evidence="5 6" key="1">
    <citation type="journal article" date="2018" name="PLoS Pathog.">
        <title>Evolution of structural diversity of trichothecenes, a family of toxins produced by plant pathogenic and entomopathogenic fungi.</title>
        <authorList>
            <person name="Proctor R.H."/>
            <person name="McCormick S.P."/>
            <person name="Kim H.S."/>
            <person name="Cardoza R.E."/>
            <person name="Stanley A.M."/>
            <person name="Lindo L."/>
            <person name="Kelly A."/>
            <person name="Brown D.W."/>
            <person name="Lee T."/>
            <person name="Vaughan M.M."/>
            <person name="Alexander N.J."/>
            <person name="Busman M."/>
            <person name="Gutierrez S."/>
        </authorList>
    </citation>
    <scope>NUCLEOTIDE SEQUENCE [LARGE SCALE GENOMIC DNA]</scope>
    <source>
        <strain evidence="5 6">IBT 40837</strain>
    </source>
</reference>
<evidence type="ECO:0000313" key="6">
    <source>
        <dbReference type="Proteomes" id="UP000266272"/>
    </source>
</evidence>
<gene>
    <name evidence="5" type="ORF">TARUN_220</name>
</gene>
<feature type="compositionally biased region" description="Basic and acidic residues" evidence="1">
    <location>
        <begin position="294"/>
        <end position="310"/>
    </location>
</feature>
<dbReference type="InterPro" id="IPR029045">
    <property type="entry name" value="ClpP/crotonase-like_dom_sf"/>
</dbReference>